<name>A0A6A6RKP5_9PLEO</name>
<keyword evidence="2" id="KW-1185">Reference proteome</keyword>
<evidence type="ECO:0000313" key="2">
    <source>
        <dbReference type="Proteomes" id="UP000799753"/>
    </source>
</evidence>
<proteinExistence type="predicted"/>
<organism evidence="1 2">
    <name type="scientific">Massarina eburnea CBS 473.64</name>
    <dbReference type="NCBI Taxonomy" id="1395130"/>
    <lineage>
        <taxon>Eukaryota</taxon>
        <taxon>Fungi</taxon>
        <taxon>Dikarya</taxon>
        <taxon>Ascomycota</taxon>
        <taxon>Pezizomycotina</taxon>
        <taxon>Dothideomycetes</taxon>
        <taxon>Pleosporomycetidae</taxon>
        <taxon>Pleosporales</taxon>
        <taxon>Massarineae</taxon>
        <taxon>Massarinaceae</taxon>
        <taxon>Massarina</taxon>
    </lineage>
</organism>
<dbReference type="Proteomes" id="UP000799753">
    <property type="component" value="Unassembled WGS sequence"/>
</dbReference>
<protein>
    <recommendedName>
        <fullName evidence="3">BTB domain-containing protein</fullName>
    </recommendedName>
</protein>
<gene>
    <name evidence="1" type="ORF">P280DRAFT_522688</name>
</gene>
<sequence length="318" mass="35717">MTVNTRTVVIDPRGDMVIELTNPITSFQCADESTKSSSEITNFLISHRALALTSKFFENLFRNEFERSIIDEDGMYHAKVQNINPVALDIVLNIAHGQFKKVPKELPSLEVFVQIASVVDRYIMHDIGDLYVPIWIKHAVKSVKRQNTFYAKEDAMFLFIAKVFCDSRLLHDTCLKLMMRAWGLCQDFRLPGRFDASHVDAIISLTNPLRSVLQDLEDKKNPNLYNGPLAHRAAVVGWITLILAENQPATTSNVAFCPPSVFRGTDFETIYSTIKELSNKKVSTGTPESGDGGNTAQGFLDDLARCAKDIFIEAQLRL</sequence>
<reference evidence="1" key="1">
    <citation type="journal article" date="2020" name="Stud. Mycol.">
        <title>101 Dothideomycetes genomes: a test case for predicting lifestyles and emergence of pathogens.</title>
        <authorList>
            <person name="Haridas S."/>
            <person name="Albert R."/>
            <person name="Binder M."/>
            <person name="Bloem J."/>
            <person name="Labutti K."/>
            <person name="Salamov A."/>
            <person name="Andreopoulos B."/>
            <person name="Baker S."/>
            <person name="Barry K."/>
            <person name="Bills G."/>
            <person name="Bluhm B."/>
            <person name="Cannon C."/>
            <person name="Castanera R."/>
            <person name="Culley D."/>
            <person name="Daum C."/>
            <person name="Ezra D."/>
            <person name="Gonzalez J."/>
            <person name="Henrissat B."/>
            <person name="Kuo A."/>
            <person name="Liang C."/>
            <person name="Lipzen A."/>
            <person name="Lutzoni F."/>
            <person name="Magnuson J."/>
            <person name="Mondo S."/>
            <person name="Nolan M."/>
            <person name="Ohm R."/>
            <person name="Pangilinan J."/>
            <person name="Park H.-J."/>
            <person name="Ramirez L."/>
            <person name="Alfaro M."/>
            <person name="Sun H."/>
            <person name="Tritt A."/>
            <person name="Yoshinaga Y."/>
            <person name="Zwiers L.-H."/>
            <person name="Turgeon B."/>
            <person name="Goodwin S."/>
            <person name="Spatafora J."/>
            <person name="Crous P."/>
            <person name="Grigoriev I."/>
        </authorList>
    </citation>
    <scope>NUCLEOTIDE SEQUENCE</scope>
    <source>
        <strain evidence="1">CBS 473.64</strain>
    </source>
</reference>
<dbReference type="OrthoDB" id="5275938at2759"/>
<dbReference type="AlphaFoldDB" id="A0A6A6RKP5"/>
<accession>A0A6A6RKP5</accession>
<evidence type="ECO:0000313" key="1">
    <source>
        <dbReference type="EMBL" id="KAF2635920.1"/>
    </source>
</evidence>
<evidence type="ECO:0008006" key="3">
    <source>
        <dbReference type="Google" id="ProtNLM"/>
    </source>
</evidence>
<dbReference type="EMBL" id="MU006802">
    <property type="protein sequence ID" value="KAF2635920.1"/>
    <property type="molecule type" value="Genomic_DNA"/>
</dbReference>